<dbReference type="eggNOG" id="COG0726">
    <property type="taxonomic scope" value="Bacteria"/>
</dbReference>
<evidence type="ECO:0000313" key="5">
    <source>
        <dbReference type="Proteomes" id="UP000030652"/>
    </source>
</evidence>
<dbReference type="GO" id="GO:0005975">
    <property type="term" value="P:carbohydrate metabolic process"/>
    <property type="evidence" value="ECO:0007669"/>
    <property type="project" value="InterPro"/>
</dbReference>
<dbReference type="Pfam" id="PF01522">
    <property type="entry name" value="Polysacc_deac_1"/>
    <property type="match status" value="1"/>
</dbReference>
<dbReference type="CDD" id="cd10918">
    <property type="entry name" value="CE4_NodB_like_5s_6s"/>
    <property type="match status" value="1"/>
</dbReference>
<protein>
    <submittedName>
        <fullName evidence="4">Putative polysaccharide deacetylase</fullName>
    </submittedName>
</protein>
<dbReference type="Proteomes" id="UP000030652">
    <property type="component" value="Unassembled WGS sequence"/>
</dbReference>
<dbReference type="Gene3D" id="3.20.20.370">
    <property type="entry name" value="Glycoside hydrolase/deacetylase"/>
    <property type="match status" value="1"/>
</dbReference>
<dbReference type="InterPro" id="IPR002509">
    <property type="entry name" value="NODB_dom"/>
</dbReference>
<keyword evidence="2" id="KW-0732">Signal</keyword>
<gene>
    <name evidence="4" type="ORF">SCABRO_00883</name>
</gene>
<dbReference type="GO" id="GO:0016810">
    <property type="term" value="F:hydrolase activity, acting on carbon-nitrogen (but not peptide) bonds"/>
    <property type="evidence" value="ECO:0007669"/>
    <property type="project" value="InterPro"/>
</dbReference>
<comment type="subcellular location">
    <subcellularLocation>
        <location evidence="1">Secreted</location>
    </subcellularLocation>
</comment>
<reference evidence="4 5" key="1">
    <citation type="submission" date="2014-10" db="EMBL/GenBank/DDBJ databases">
        <title>Draft genome of anammox bacterium scalindua brodae, obtained using differential coverage binning of sequence data from two enrichment reactors.</title>
        <authorList>
            <person name="Speth D.R."/>
            <person name="Russ L."/>
            <person name="Kartal B."/>
            <person name="Op den Camp H.J."/>
            <person name="Dutilh B.E."/>
            <person name="Jetten M.S."/>
        </authorList>
    </citation>
    <scope>NUCLEOTIDE SEQUENCE [LARGE SCALE GENOMIC DNA]</scope>
    <source>
        <strain evidence="4">RU1</strain>
    </source>
</reference>
<proteinExistence type="predicted"/>
<feature type="domain" description="NodB homology" evidence="3">
    <location>
        <begin position="95"/>
        <end position="265"/>
    </location>
</feature>
<accession>A0A0B0ERR2</accession>
<comment type="caution">
    <text evidence="4">The sequence shown here is derived from an EMBL/GenBank/DDBJ whole genome shotgun (WGS) entry which is preliminary data.</text>
</comment>
<evidence type="ECO:0000256" key="2">
    <source>
        <dbReference type="ARBA" id="ARBA00022729"/>
    </source>
</evidence>
<dbReference type="PANTHER" id="PTHR34216">
    <property type="match status" value="1"/>
</dbReference>
<evidence type="ECO:0000313" key="4">
    <source>
        <dbReference type="EMBL" id="KHE93345.1"/>
    </source>
</evidence>
<dbReference type="GO" id="GO:0005576">
    <property type="term" value="C:extracellular region"/>
    <property type="evidence" value="ECO:0007669"/>
    <property type="project" value="UniProtKB-SubCell"/>
</dbReference>
<dbReference type="AlphaFoldDB" id="A0A0B0ERR2"/>
<evidence type="ECO:0000259" key="3">
    <source>
        <dbReference type="PROSITE" id="PS51677"/>
    </source>
</evidence>
<dbReference type="PROSITE" id="PS51677">
    <property type="entry name" value="NODB"/>
    <property type="match status" value="1"/>
</dbReference>
<name>A0A0B0ERR2_9BACT</name>
<dbReference type="InterPro" id="IPR051398">
    <property type="entry name" value="Polysacch_Deacetylase"/>
</dbReference>
<dbReference type="PANTHER" id="PTHR34216:SF3">
    <property type="entry name" value="POLY-BETA-1,6-N-ACETYL-D-GLUCOSAMINE N-DEACETYLASE"/>
    <property type="match status" value="1"/>
</dbReference>
<sequence length="265" mass="30401">MTAISPRYLLKRIIKNVICIITTCSGYQRVCRNKTNKKGLTILTYHSISNEIEPDETVTPEEFEKQLQYIKENYKVISLEEAVEYIQTDIEKISGSIVITFDDGYSDNYRYAYPLLNKHNFPATIFLVSDFINDKEGKYLSQSQINEMKSNNISFGSHTVSHRILTGLRNEEIIREIRGSKDILESRLGQRINSFAYPVGTMVDFNDGIIKTVRASKYVYACSNVYGINGNNTDIFALKRIGVETTDNFFIFKKKIGRSIEHLVI</sequence>
<organism evidence="4 5">
    <name type="scientific">Candidatus Scalindua brodae</name>
    <dbReference type="NCBI Taxonomy" id="237368"/>
    <lineage>
        <taxon>Bacteria</taxon>
        <taxon>Pseudomonadati</taxon>
        <taxon>Planctomycetota</taxon>
        <taxon>Candidatus Brocadiia</taxon>
        <taxon>Candidatus Brocadiales</taxon>
        <taxon>Candidatus Scalinduaceae</taxon>
        <taxon>Candidatus Scalindua</taxon>
    </lineage>
</organism>
<dbReference type="InterPro" id="IPR011330">
    <property type="entry name" value="Glyco_hydro/deAcase_b/a-brl"/>
</dbReference>
<evidence type="ECO:0000256" key="1">
    <source>
        <dbReference type="ARBA" id="ARBA00004613"/>
    </source>
</evidence>
<dbReference type="SUPFAM" id="SSF88713">
    <property type="entry name" value="Glycoside hydrolase/deacetylase"/>
    <property type="match status" value="1"/>
</dbReference>
<dbReference type="EMBL" id="JRYO01000059">
    <property type="protein sequence ID" value="KHE93345.1"/>
    <property type="molecule type" value="Genomic_DNA"/>
</dbReference>